<proteinExistence type="predicted"/>
<evidence type="ECO:0000256" key="1">
    <source>
        <dbReference type="ARBA" id="ARBA00022723"/>
    </source>
</evidence>
<feature type="domain" description="Class II aldolase/adducin N-terminal" evidence="3">
    <location>
        <begin position="34"/>
        <end position="199"/>
    </location>
</feature>
<protein>
    <submittedName>
        <fullName evidence="4">rRNA adenine methyltransferase</fullName>
    </submittedName>
</protein>
<dbReference type="OrthoDB" id="9784634at2"/>
<dbReference type="PANTHER" id="PTHR22789">
    <property type="entry name" value="FUCULOSE PHOSPHATE ALDOLASE"/>
    <property type="match status" value="1"/>
</dbReference>
<dbReference type="SUPFAM" id="SSF53639">
    <property type="entry name" value="AraD/HMP-PK domain-like"/>
    <property type="match status" value="1"/>
</dbReference>
<dbReference type="RefSeq" id="WP_099154913.1">
    <property type="nucleotide sequence ID" value="NZ_PDUD01000050.1"/>
</dbReference>
<keyword evidence="2" id="KW-0456">Lyase</keyword>
<dbReference type="InterPro" id="IPR001303">
    <property type="entry name" value="Aldolase_II/adducin_N"/>
</dbReference>
<sequence length="201" mass="22721">MSISEEGYIKFQADWQQAPPFPWEELSELDHWRNRMYTAGLIGAYPDGIGFGNISCRRQQTDQFFISGSATGNFPRLKADHYSLVTEVDIDQNLLRCRGPIIASSESMSHAVIYRECPTVHGVIHIHNLDLWERLLHRVPTTDAGATYGSPEMAYSIIDLLQHSDLPESRIFVMEGHREGVFAFGESLKEAAGVIEKYFQG</sequence>
<dbReference type="GO" id="GO:0005829">
    <property type="term" value="C:cytosol"/>
    <property type="evidence" value="ECO:0007669"/>
    <property type="project" value="TreeGrafter"/>
</dbReference>
<name>A0A2D0MZT2_FLAN2</name>
<keyword evidence="4" id="KW-0489">Methyltransferase</keyword>
<organism evidence="4 5">
    <name type="scientific">Flavilitoribacter nigricans (strain ATCC 23147 / DSM 23189 / NBRC 102662 / NCIMB 1420 / SS-2)</name>
    <name type="common">Lewinella nigricans</name>
    <dbReference type="NCBI Taxonomy" id="1122177"/>
    <lineage>
        <taxon>Bacteria</taxon>
        <taxon>Pseudomonadati</taxon>
        <taxon>Bacteroidota</taxon>
        <taxon>Saprospiria</taxon>
        <taxon>Saprospirales</taxon>
        <taxon>Lewinellaceae</taxon>
        <taxon>Flavilitoribacter</taxon>
    </lineage>
</organism>
<dbReference type="GO" id="GO:0046872">
    <property type="term" value="F:metal ion binding"/>
    <property type="evidence" value="ECO:0007669"/>
    <property type="project" value="UniProtKB-KW"/>
</dbReference>
<evidence type="ECO:0000313" key="4">
    <source>
        <dbReference type="EMBL" id="PHN01727.1"/>
    </source>
</evidence>
<dbReference type="PANTHER" id="PTHR22789:SF0">
    <property type="entry name" value="3-OXO-TETRONATE 4-PHOSPHATE DECARBOXYLASE-RELATED"/>
    <property type="match status" value="1"/>
</dbReference>
<evidence type="ECO:0000313" key="5">
    <source>
        <dbReference type="Proteomes" id="UP000223913"/>
    </source>
</evidence>
<dbReference type="InterPro" id="IPR036409">
    <property type="entry name" value="Aldolase_II/adducin_N_sf"/>
</dbReference>
<dbReference type="Gene3D" id="3.40.225.10">
    <property type="entry name" value="Class II aldolase/adducin N-terminal domain"/>
    <property type="match status" value="1"/>
</dbReference>
<accession>A0A2D0MZT2</accession>
<reference evidence="4 5" key="1">
    <citation type="submission" date="2017-10" db="EMBL/GenBank/DDBJ databases">
        <title>The draft genome sequence of Lewinella nigricans NBRC 102662.</title>
        <authorList>
            <person name="Wang K."/>
        </authorList>
    </citation>
    <scope>NUCLEOTIDE SEQUENCE [LARGE SCALE GENOMIC DNA]</scope>
    <source>
        <strain evidence="4 5">NBRC 102662</strain>
    </source>
</reference>
<comment type="caution">
    <text evidence="4">The sequence shown here is derived from an EMBL/GenBank/DDBJ whole genome shotgun (WGS) entry which is preliminary data.</text>
</comment>
<evidence type="ECO:0000259" key="3">
    <source>
        <dbReference type="SMART" id="SM01007"/>
    </source>
</evidence>
<dbReference type="GO" id="GO:0032259">
    <property type="term" value="P:methylation"/>
    <property type="evidence" value="ECO:0007669"/>
    <property type="project" value="UniProtKB-KW"/>
</dbReference>
<dbReference type="GO" id="GO:0019323">
    <property type="term" value="P:pentose catabolic process"/>
    <property type="evidence" value="ECO:0007669"/>
    <property type="project" value="TreeGrafter"/>
</dbReference>
<dbReference type="InterPro" id="IPR050197">
    <property type="entry name" value="Aldolase_class_II_sugar_metab"/>
</dbReference>
<dbReference type="AlphaFoldDB" id="A0A2D0MZT2"/>
<dbReference type="SMART" id="SM01007">
    <property type="entry name" value="Aldolase_II"/>
    <property type="match status" value="1"/>
</dbReference>
<keyword evidence="5" id="KW-1185">Reference proteome</keyword>
<dbReference type="GO" id="GO:0016832">
    <property type="term" value="F:aldehyde-lyase activity"/>
    <property type="evidence" value="ECO:0007669"/>
    <property type="project" value="TreeGrafter"/>
</dbReference>
<keyword evidence="4" id="KW-0808">Transferase</keyword>
<gene>
    <name evidence="4" type="ORF">CRP01_35875</name>
</gene>
<keyword evidence="1" id="KW-0479">Metal-binding</keyword>
<dbReference type="Proteomes" id="UP000223913">
    <property type="component" value="Unassembled WGS sequence"/>
</dbReference>
<dbReference type="Pfam" id="PF00596">
    <property type="entry name" value="Aldolase_II"/>
    <property type="match status" value="1"/>
</dbReference>
<dbReference type="EMBL" id="PDUD01000050">
    <property type="protein sequence ID" value="PHN01727.1"/>
    <property type="molecule type" value="Genomic_DNA"/>
</dbReference>
<dbReference type="GO" id="GO:0008168">
    <property type="term" value="F:methyltransferase activity"/>
    <property type="evidence" value="ECO:0007669"/>
    <property type="project" value="UniProtKB-KW"/>
</dbReference>
<evidence type="ECO:0000256" key="2">
    <source>
        <dbReference type="ARBA" id="ARBA00023239"/>
    </source>
</evidence>